<dbReference type="Pfam" id="PF08711">
    <property type="entry name" value="Med26"/>
    <property type="match status" value="1"/>
</dbReference>
<dbReference type="InterPro" id="IPR017923">
    <property type="entry name" value="TFIIS_N"/>
</dbReference>
<evidence type="ECO:0000256" key="5">
    <source>
        <dbReference type="ARBA" id="ARBA00037992"/>
    </source>
</evidence>
<dbReference type="EMBL" id="ML977143">
    <property type="protein sequence ID" value="KAF1990080.1"/>
    <property type="molecule type" value="Genomic_DNA"/>
</dbReference>
<dbReference type="InterPro" id="IPR051037">
    <property type="entry name" value="RNAPII_TF_IWS1"/>
</dbReference>
<keyword evidence="2" id="KW-0804">Transcription</keyword>
<evidence type="ECO:0000256" key="1">
    <source>
        <dbReference type="ARBA" id="ARBA00023015"/>
    </source>
</evidence>
<feature type="region of interest" description="Disordered" evidence="7">
    <location>
        <begin position="92"/>
        <end position="174"/>
    </location>
</feature>
<keyword evidence="1" id="KW-0805">Transcription regulation</keyword>
<dbReference type="Proteomes" id="UP000800041">
    <property type="component" value="Unassembled WGS sequence"/>
</dbReference>
<evidence type="ECO:0000259" key="8">
    <source>
        <dbReference type="PROSITE" id="PS51319"/>
    </source>
</evidence>
<dbReference type="InterPro" id="IPR035441">
    <property type="entry name" value="TFIIS/LEDGF_dom_sf"/>
</dbReference>
<evidence type="ECO:0000256" key="2">
    <source>
        <dbReference type="ARBA" id="ARBA00023163"/>
    </source>
</evidence>
<feature type="compositionally biased region" description="Basic residues" evidence="7">
    <location>
        <begin position="144"/>
        <end position="155"/>
    </location>
</feature>
<dbReference type="OrthoDB" id="21124at2759"/>
<dbReference type="PROSITE" id="PS51319">
    <property type="entry name" value="TFIIS_N"/>
    <property type="match status" value="1"/>
</dbReference>
<sequence>MPEAGRDPSDPLAPEVEEENSTPNPSAAAPDQDVTATGTNEVDKDAFDSDSDGALSDLDDEQFEDDFNADAINITQAPAAIAVDDSNVALLGVHKRKRAPGEEGERKKKKKEGRRDRPSKKSRRRRGSDDEDFAGGEQIEGSRRSRKAGTARKRTEKTQEEIDAEEADLPEDERRARALERRIDEGMKKGMPVRRRKGDIDLDAMADAEIEDLRKRMTAAAAADADARGHGLPATQKLQLLPEVTALLNRTNLHHNIVDPEINLLEAVRFFLEPLTDGSLPAYQIQREMFSALQILPIQKDALVASGIGKVVLFYNKSNKPEREIKRIAEKLVADWTRPLLNRTDDYRKRELAVADYDPHAIERRKSNPEHAAIRARAEARAKALATPSLTNRARMEGGLSSYKIVPQNNISVNTQYIKAPGAEGEAIFRRMKARQQGKGRR</sequence>
<feature type="region of interest" description="Disordered" evidence="7">
    <location>
        <begin position="1"/>
        <end position="62"/>
    </location>
</feature>
<comment type="function">
    <text evidence="4">Transcription factor involved in RNA polymerase II transcription regulation. May function in both SPT15/TBP post-recruitment and recruitment steps of transcription.</text>
</comment>
<dbReference type="Gene3D" id="1.20.930.10">
    <property type="entry name" value="Conserved domain common to transcription factors TFIIS, elongin A, CRSP70"/>
    <property type="match status" value="1"/>
</dbReference>
<comment type="similarity">
    <text evidence="5">Belongs to the IWS1 family.</text>
</comment>
<organism evidence="9 10">
    <name type="scientific">Aulographum hederae CBS 113979</name>
    <dbReference type="NCBI Taxonomy" id="1176131"/>
    <lineage>
        <taxon>Eukaryota</taxon>
        <taxon>Fungi</taxon>
        <taxon>Dikarya</taxon>
        <taxon>Ascomycota</taxon>
        <taxon>Pezizomycotina</taxon>
        <taxon>Dothideomycetes</taxon>
        <taxon>Pleosporomycetidae</taxon>
        <taxon>Aulographales</taxon>
        <taxon>Aulographaceae</taxon>
    </lineage>
</organism>
<evidence type="ECO:0000256" key="3">
    <source>
        <dbReference type="ARBA" id="ARBA00023242"/>
    </source>
</evidence>
<feature type="compositionally biased region" description="Acidic residues" evidence="7">
    <location>
        <begin position="161"/>
        <end position="171"/>
    </location>
</feature>
<keyword evidence="3 6" id="KW-0539">Nucleus</keyword>
<feature type="domain" description="TFIIS N-terminal" evidence="8">
    <location>
        <begin position="266"/>
        <end position="343"/>
    </location>
</feature>
<feature type="compositionally biased region" description="Basic residues" evidence="7">
    <location>
        <begin position="107"/>
        <end position="126"/>
    </location>
</feature>
<keyword evidence="10" id="KW-1185">Reference proteome</keyword>
<evidence type="ECO:0000256" key="7">
    <source>
        <dbReference type="SAM" id="MobiDB-lite"/>
    </source>
</evidence>
<name>A0A6G1HAN2_9PEZI</name>
<comment type="subcellular location">
    <subcellularLocation>
        <location evidence="6">Nucleus</location>
    </subcellularLocation>
</comment>
<evidence type="ECO:0000313" key="9">
    <source>
        <dbReference type="EMBL" id="KAF1990080.1"/>
    </source>
</evidence>
<dbReference type="AlphaFoldDB" id="A0A6G1HAN2"/>
<dbReference type="PANTHER" id="PTHR46010">
    <property type="entry name" value="PROTEIN IWS1 HOMOLOG"/>
    <property type="match status" value="1"/>
</dbReference>
<evidence type="ECO:0000256" key="6">
    <source>
        <dbReference type="PROSITE-ProRule" id="PRU00649"/>
    </source>
</evidence>
<dbReference type="GO" id="GO:0016973">
    <property type="term" value="P:poly(A)+ mRNA export from nucleus"/>
    <property type="evidence" value="ECO:0007669"/>
    <property type="project" value="TreeGrafter"/>
</dbReference>
<dbReference type="GO" id="GO:0005634">
    <property type="term" value="C:nucleus"/>
    <property type="evidence" value="ECO:0007669"/>
    <property type="project" value="UniProtKB-SubCell"/>
</dbReference>
<protein>
    <recommendedName>
        <fullName evidence="8">TFIIS N-terminal domain-containing protein</fullName>
    </recommendedName>
</protein>
<evidence type="ECO:0000313" key="10">
    <source>
        <dbReference type="Proteomes" id="UP000800041"/>
    </source>
</evidence>
<gene>
    <name evidence="9" type="ORF">K402DRAFT_401552</name>
</gene>
<dbReference type="FunFam" id="1.20.930.10:FF:000003">
    <property type="entry name" value="Putative Transcription factor IWS1"/>
    <property type="match status" value="1"/>
</dbReference>
<dbReference type="PANTHER" id="PTHR46010:SF1">
    <property type="entry name" value="PROTEIN IWS1 HOMOLOG"/>
    <property type="match status" value="1"/>
</dbReference>
<reference evidence="9" key="1">
    <citation type="journal article" date="2020" name="Stud. Mycol.">
        <title>101 Dothideomycetes genomes: a test case for predicting lifestyles and emergence of pathogens.</title>
        <authorList>
            <person name="Haridas S."/>
            <person name="Albert R."/>
            <person name="Binder M."/>
            <person name="Bloem J."/>
            <person name="Labutti K."/>
            <person name="Salamov A."/>
            <person name="Andreopoulos B."/>
            <person name="Baker S."/>
            <person name="Barry K."/>
            <person name="Bills G."/>
            <person name="Bluhm B."/>
            <person name="Cannon C."/>
            <person name="Castanera R."/>
            <person name="Culley D."/>
            <person name="Daum C."/>
            <person name="Ezra D."/>
            <person name="Gonzalez J."/>
            <person name="Henrissat B."/>
            <person name="Kuo A."/>
            <person name="Liang C."/>
            <person name="Lipzen A."/>
            <person name="Lutzoni F."/>
            <person name="Magnuson J."/>
            <person name="Mondo S."/>
            <person name="Nolan M."/>
            <person name="Ohm R."/>
            <person name="Pangilinan J."/>
            <person name="Park H.-J."/>
            <person name="Ramirez L."/>
            <person name="Alfaro M."/>
            <person name="Sun H."/>
            <person name="Tritt A."/>
            <person name="Yoshinaga Y."/>
            <person name="Zwiers L.-H."/>
            <person name="Turgeon B."/>
            <person name="Goodwin S."/>
            <person name="Spatafora J."/>
            <person name="Crous P."/>
            <person name="Grigoriev I."/>
        </authorList>
    </citation>
    <scope>NUCLEOTIDE SEQUENCE</scope>
    <source>
        <strain evidence="9">CBS 113979</strain>
    </source>
</reference>
<accession>A0A6G1HAN2</accession>
<proteinExistence type="inferred from homology"/>
<evidence type="ECO:0000256" key="4">
    <source>
        <dbReference type="ARBA" id="ARBA00037349"/>
    </source>
</evidence>